<comment type="caution">
    <text evidence="2">The sequence shown here is derived from an EMBL/GenBank/DDBJ whole genome shotgun (WGS) entry which is preliminary data.</text>
</comment>
<accession>A0A0G1Y810</accession>
<proteinExistence type="predicted"/>
<sequence>MAEDGLTKAQIKEIVEDPDFNIAEMRELLREEFQVELPPDLTVDQIVDFVFEVYQKKAAEVSQVRRERRAEAKRNKTEGASGEAGGVSRAAFITAFIKDAKETTRAAVEKATDEAYAYGLAGKKPKTRVNRVMRNLTRDGKIEVTGQKIRWLG</sequence>
<organism evidence="2 3">
    <name type="scientific">Candidatus Gottesmanbacteria bacterium GW2011_GWB1_49_7</name>
    <dbReference type="NCBI Taxonomy" id="1618448"/>
    <lineage>
        <taxon>Bacteria</taxon>
        <taxon>Candidatus Gottesmaniibacteriota</taxon>
    </lineage>
</organism>
<feature type="compositionally biased region" description="Basic and acidic residues" evidence="1">
    <location>
        <begin position="64"/>
        <end position="77"/>
    </location>
</feature>
<gene>
    <name evidence="2" type="ORF">UY48_C0027G0004</name>
</gene>
<evidence type="ECO:0000313" key="3">
    <source>
        <dbReference type="Proteomes" id="UP000034588"/>
    </source>
</evidence>
<dbReference type="EMBL" id="LCQD01000027">
    <property type="protein sequence ID" value="KKW11017.1"/>
    <property type="molecule type" value="Genomic_DNA"/>
</dbReference>
<name>A0A0G1Y810_9BACT</name>
<feature type="region of interest" description="Disordered" evidence="1">
    <location>
        <begin position="64"/>
        <end position="83"/>
    </location>
</feature>
<evidence type="ECO:0000256" key="1">
    <source>
        <dbReference type="SAM" id="MobiDB-lite"/>
    </source>
</evidence>
<protein>
    <submittedName>
        <fullName evidence="2">Uncharacterized protein</fullName>
    </submittedName>
</protein>
<reference evidence="2 3" key="1">
    <citation type="journal article" date="2015" name="Nature">
        <title>rRNA introns, odd ribosomes, and small enigmatic genomes across a large radiation of phyla.</title>
        <authorList>
            <person name="Brown C.T."/>
            <person name="Hug L.A."/>
            <person name="Thomas B.C."/>
            <person name="Sharon I."/>
            <person name="Castelle C.J."/>
            <person name="Singh A."/>
            <person name="Wilkins M.J."/>
            <person name="Williams K.H."/>
            <person name="Banfield J.F."/>
        </authorList>
    </citation>
    <scope>NUCLEOTIDE SEQUENCE [LARGE SCALE GENOMIC DNA]</scope>
</reference>
<dbReference type="AlphaFoldDB" id="A0A0G1Y810"/>
<evidence type="ECO:0000313" key="2">
    <source>
        <dbReference type="EMBL" id="KKW11017.1"/>
    </source>
</evidence>
<dbReference type="Proteomes" id="UP000034588">
    <property type="component" value="Unassembled WGS sequence"/>
</dbReference>